<dbReference type="OrthoDB" id="518122at2"/>
<sequence length="114" mass="12901">MAKLPRETTETVLNLKRQLIDILDEATATEFVLFENFGETDETLPFLDEMKSVAEQATSRFSQLSALQLRIGEAQPNASADILELLAQGIAQTQQRIPAWERSIQEVKLEWNLP</sequence>
<dbReference type="STRING" id="454136.NIES2119_16675"/>
<comment type="caution">
    <text evidence="1">The sequence shown here is derived from an EMBL/GenBank/DDBJ whole genome shotgun (WGS) entry which is preliminary data.</text>
</comment>
<evidence type="ECO:0000313" key="2">
    <source>
        <dbReference type="Proteomes" id="UP000185860"/>
    </source>
</evidence>
<evidence type="ECO:0000313" key="1">
    <source>
        <dbReference type="EMBL" id="OKH36660.1"/>
    </source>
</evidence>
<name>A0A1U7IHV3_9CYAN</name>
<dbReference type="Proteomes" id="UP000185860">
    <property type="component" value="Unassembled WGS sequence"/>
</dbReference>
<organism evidence="1 2">
    <name type="scientific">[Phormidium ambiguum] IAM M-71</name>
    <dbReference type="NCBI Taxonomy" id="454136"/>
    <lineage>
        <taxon>Bacteria</taxon>
        <taxon>Bacillati</taxon>
        <taxon>Cyanobacteriota</taxon>
        <taxon>Cyanophyceae</taxon>
        <taxon>Oscillatoriophycideae</taxon>
        <taxon>Aerosakkonematales</taxon>
        <taxon>Aerosakkonemataceae</taxon>
        <taxon>Floridanema</taxon>
    </lineage>
</organism>
<dbReference type="EMBL" id="MRCE01000015">
    <property type="protein sequence ID" value="OKH36660.1"/>
    <property type="molecule type" value="Genomic_DNA"/>
</dbReference>
<reference evidence="1 2" key="1">
    <citation type="submission" date="2016-11" db="EMBL/GenBank/DDBJ databases">
        <title>Draft Genome Sequences of Nine Cyanobacterial Strains from Diverse Habitats.</title>
        <authorList>
            <person name="Zhu T."/>
            <person name="Hou S."/>
            <person name="Lu X."/>
            <person name="Hess W.R."/>
        </authorList>
    </citation>
    <scope>NUCLEOTIDE SEQUENCE [LARGE SCALE GENOMIC DNA]</scope>
    <source>
        <strain evidence="1 2">IAM M-71</strain>
    </source>
</reference>
<dbReference type="AlphaFoldDB" id="A0A1U7IHV3"/>
<gene>
    <name evidence="1" type="ORF">NIES2119_16675</name>
</gene>
<dbReference type="RefSeq" id="WP_073594625.1">
    <property type="nucleotide sequence ID" value="NZ_MRCE01000015.1"/>
</dbReference>
<accession>A0A1U7IHV3</accession>
<protein>
    <submittedName>
        <fullName evidence="1">Uncharacterized protein</fullName>
    </submittedName>
</protein>
<proteinExistence type="predicted"/>